<dbReference type="Pfam" id="PF01773">
    <property type="entry name" value="Nucleos_tra2_N"/>
    <property type="match status" value="1"/>
</dbReference>
<dbReference type="Pfam" id="PF07662">
    <property type="entry name" value="Nucleos_tra2_C"/>
    <property type="match status" value="1"/>
</dbReference>
<evidence type="ECO:0000313" key="12">
    <source>
        <dbReference type="EnsemblMetazoa" id="XP_038045596.1"/>
    </source>
</evidence>
<organism evidence="12 13">
    <name type="scientific">Patiria miniata</name>
    <name type="common">Bat star</name>
    <name type="synonym">Asterina miniata</name>
    <dbReference type="NCBI Taxonomy" id="46514"/>
    <lineage>
        <taxon>Eukaryota</taxon>
        <taxon>Metazoa</taxon>
        <taxon>Echinodermata</taxon>
        <taxon>Eleutherozoa</taxon>
        <taxon>Asterozoa</taxon>
        <taxon>Asteroidea</taxon>
        <taxon>Valvatacea</taxon>
        <taxon>Valvatida</taxon>
        <taxon>Asterinidae</taxon>
        <taxon>Patiria</taxon>
    </lineage>
</organism>
<keyword evidence="6 8" id="KW-0472">Membrane</keyword>
<keyword evidence="3" id="KW-1003">Cell membrane</keyword>
<feature type="transmembrane region" description="Helical" evidence="8">
    <location>
        <begin position="551"/>
        <end position="576"/>
    </location>
</feature>
<keyword evidence="4 8" id="KW-0812">Transmembrane</keyword>
<evidence type="ECO:0000256" key="5">
    <source>
        <dbReference type="ARBA" id="ARBA00022989"/>
    </source>
</evidence>
<dbReference type="GeneID" id="119720118"/>
<dbReference type="EnsemblMetazoa" id="XM_038189668.1">
    <property type="protein sequence ID" value="XP_038045596.1"/>
    <property type="gene ID" value="LOC119720118"/>
</dbReference>
<feature type="transmembrane region" description="Helical" evidence="8">
    <location>
        <begin position="588"/>
        <end position="609"/>
    </location>
</feature>
<feature type="domain" description="Concentrative nucleoside transporter C-terminal" evidence="10">
    <location>
        <begin position="397"/>
        <end position="606"/>
    </location>
</feature>
<evidence type="ECO:0000313" key="13">
    <source>
        <dbReference type="Proteomes" id="UP000887568"/>
    </source>
</evidence>
<evidence type="ECO:0008006" key="14">
    <source>
        <dbReference type="Google" id="ProtNLM"/>
    </source>
</evidence>
<evidence type="ECO:0000256" key="2">
    <source>
        <dbReference type="ARBA" id="ARBA00009033"/>
    </source>
</evidence>
<sequence length="635" mass="68930">MNSDPSHLGEDVGGEKGGGSGESSPLRWEELNSRGQDSSPPGYETIDIDLTELPPGPAENDVQGDDVTDWAPIRQSAFNKQIDRVDKVIKGALKSQWKLIKWVIFGVLIGLYAAYVIYAVVLDFQRALALFIFSLLALAYALYRLVKHVFGARLVSAVVGCKQQKCGLFLKERRLIINCFMYILFTGILITMCALSGVIDSVISEPERLKSLFGLFCMLLFGFVFSRQPGMINWRTVFWGLWLQMFLGILILRTQPGYDVFNWLGGHIETFLSYTNAGAEFVFGPAPLSNHEILLIVLPVIIFTSCVFALLYYWGVMQALIMALAILMHFTMGISGAESFATASNIFVGMTVAPLAIKPYLNDMTESEMHAVIVGGFATIAGSVLAIFISFDISASHLLAASFMSAPAALVTSKMFYPESKKPKTASISNIKTAKAVENNALEAMYVGAIDGLKICAYIIGNLVAIISVLAFVNSALMWLGSLVNIEDLSFQLICRYVLYPIPWLLGVDGPDCLIVAELIGVKLFLNEIVAYGQLSTYVKEGVVSTRSEVIATYALCGFANLGSIGVMMGGLIPLVPHRKSEVSRLCVRALLASCVALFMTACIAGLMYDENKVFQPISPGGGGNLNATATTAAV</sequence>
<evidence type="ECO:0000256" key="7">
    <source>
        <dbReference type="SAM" id="MobiDB-lite"/>
    </source>
</evidence>
<keyword evidence="5 8" id="KW-1133">Transmembrane helix</keyword>
<dbReference type="InterPro" id="IPR011642">
    <property type="entry name" value="Gate_dom"/>
</dbReference>
<comment type="similarity">
    <text evidence="2">Belongs to the concentrative nucleoside transporter (CNT) (TC 2.A.41) family.</text>
</comment>
<dbReference type="PANTHER" id="PTHR10590">
    <property type="entry name" value="SODIUM/NUCLEOSIDE COTRANSPORTER"/>
    <property type="match status" value="1"/>
</dbReference>
<feature type="transmembrane region" description="Helical" evidence="8">
    <location>
        <begin position="209"/>
        <end position="225"/>
    </location>
</feature>
<keyword evidence="13" id="KW-1185">Reference proteome</keyword>
<feature type="transmembrane region" description="Helical" evidence="8">
    <location>
        <begin position="293"/>
        <end position="313"/>
    </location>
</feature>
<dbReference type="InterPro" id="IPR002668">
    <property type="entry name" value="CNT_N_dom"/>
</dbReference>
<dbReference type="AlphaFoldDB" id="A0A913Z3K7"/>
<reference evidence="12" key="1">
    <citation type="submission" date="2022-11" db="UniProtKB">
        <authorList>
            <consortium name="EnsemblMetazoa"/>
        </authorList>
    </citation>
    <scope>IDENTIFICATION</scope>
</reference>
<proteinExistence type="inferred from homology"/>
<dbReference type="Pfam" id="PF07670">
    <property type="entry name" value="Gate"/>
    <property type="match status" value="1"/>
</dbReference>
<dbReference type="OrthoDB" id="6075923at2759"/>
<evidence type="ECO:0000259" key="10">
    <source>
        <dbReference type="Pfam" id="PF07662"/>
    </source>
</evidence>
<comment type="subcellular location">
    <subcellularLocation>
        <location evidence="1">Cell membrane</location>
        <topology evidence="1">Multi-pass membrane protein</topology>
    </subcellularLocation>
</comment>
<feature type="domain" description="Nucleoside transporter/FeoB GTPase Gate" evidence="11">
    <location>
        <begin position="295"/>
        <end position="391"/>
    </location>
</feature>
<evidence type="ECO:0000256" key="8">
    <source>
        <dbReference type="SAM" id="Phobius"/>
    </source>
</evidence>
<evidence type="ECO:0000256" key="4">
    <source>
        <dbReference type="ARBA" id="ARBA00022692"/>
    </source>
</evidence>
<dbReference type="InterPro" id="IPR011657">
    <property type="entry name" value="CNT_C_dom"/>
</dbReference>
<evidence type="ECO:0000259" key="11">
    <source>
        <dbReference type="Pfam" id="PF07670"/>
    </source>
</evidence>
<feature type="domain" description="Concentrative nucleoside transporter N-terminal" evidence="9">
    <location>
        <begin position="213"/>
        <end position="285"/>
    </location>
</feature>
<dbReference type="GO" id="GO:0005415">
    <property type="term" value="F:nucleoside:sodium symporter activity"/>
    <property type="evidence" value="ECO:0007669"/>
    <property type="project" value="TreeGrafter"/>
</dbReference>
<feature type="transmembrane region" description="Helical" evidence="8">
    <location>
        <begin position="373"/>
        <end position="391"/>
    </location>
</feature>
<feature type="transmembrane region" description="Helical" evidence="8">
    <location>
        <begin position="237"/>
        <end position="254"/>
    </location>
</feature>
<protein>
    <recommendedName>
        <fullName evidence="14">Sodium/nucleoside cotransporter</fullName>
    </recommendedName>
</protein>
<dbReference type="PANTHER" id="PTHR10590:SF4">
    <property type="entry name" value="SOLUTE CARRIER FAMILY 28 MEMBER 3"/>
    <property type="match status" value="1"/>
</dbReference>
<dbReference type="Proteomes" id="UP000887568">
    <property type="component" value="Unplaced"/>
</dbReference>
<name>A0A913Z3K7_PATMI</name>
<accession>A0A913Z3K7</accession>
<dbReference type="InterPro" id="IPR008276">
    <property type="entry name" value="C_nuclsd_transpt"/>
</dbReference>
<feature type="region of interest" description="Disordered" evidence="7">
    <location>
        <begin position="1"/>
        <end position="47"/>
    </location>
</feature>
<evidence type="ECO:0000256" key="1">
    <source>
        <dbReference type="ARBA" id="ARBA00004651"/>
    </source>
</evidence>
<evidence type="ECO:0000259" key="9">
    <source>
        <dbReference type="Pfam" id="PF01773"/>
    </source>
</evidence>
<dbReference type="RefSeq" id="XP_038045596.1">
    <property type="nucleotide sequence ID" value="XM_038189668.1"/>
</dbReference>
<evidence type="ECO:0000256" key="3">
    <source>
        <dbReference type="ARBA" id="ARBA00022475"/>
    </source>
</evidence>
<feature type="transmembrane region" description="Helical" evidence="8">
    <location>
        <begin position="455"/>
        <end position="480"/>
    </location>
</feature>
<dbReference type="OMA" id="MHFTMGT"/>
<feature type="transmembrane region" description="Helical" evidence="8">
    <location>
        <begin position="127"/>
        <end position="146"/>
    </location>
</feature>
<dbReference type="GO" id="GO:0005886">
    <property type="term" value="C:plasma membrane"/>
    <property type="evidence" value="ECO:0007669"/>
    <property type="project" value="UniProtKB-SubCell"/>
</dbReference>
<feature type="transmembrane region" description="Helical" evidence="8">
    <location>
        <begin position="175"/>
        <end position="197"/>
    </location>
</feature>
<feature type="transmembrane region" description="Helical" evidence="8">
    <location>
        <begin position="320"/>
        <end position="337"/>
    </location>
</feature>
<feature type="transmembrane region" description="Helical" evidence="8">
    <location>
        <begin position="99"/>
        <end position="121"/>
    </location>
</feature>
<evidence type="ECO:0000256" key="6">
    <source>
        <dbReference type="ARBA" id="ARBA00023136"/>
    </source>
</evidence>